<dbReference type="GO" id="GO:0004674">
    <property type="term" value="F:protein serine/threonine kinase activity"/>
    <property type="evidence" value="ECO:0007669"/>
    <property type="project" value="TreeGrafter"/>
</dbReference>
<dbReference type="Gene3D" id="3.30.200.20">
    <property type="entry name" value="Phosphorylase Kinase, domain 1"/>
    <property type="match status" value="1"/>
</dbReference>
<dbReference type="PANTHER" id="PTHR43289:SF34">
    <property type="entry name" value="SERINE_THREONINE-PROTEIN KINASE YBDM-RELATED"/>
    <property type="match status" value="1"/>
</dbReference>
<dbReference type="InterPro" id="IPR011009">
    <property type="entry name" value="Kinase-like_dom_sf"/>
</dbReference>
<evidence type="ECO:0000256" key="6">
    <source>
        <dbReference type="SAM" id="MobiDB-lite"/>
    </source>
</evidence>
<dbReference type="RefSeq" id="WP_171471251.1">
    <property type="nucleotide sequence ID" value="NZ_CP053452.2"/>
</dbReference>
<dbReference type="GO" id="GO:0005524">
    <property type="term" value="F:ATP binding"/>
    <property type="evidence" value="ECO:0007669"/>
    <property type="project" value="UniProtKB-UniRule"/>
</dbReference>
<keyword evidence="10" id="KW-1185">Reference proteome</keyword>
<protein>
    <recommendedName>
        <fullName evidence="8">Protein kinase domain-containing protein</fullName>
    </recommendedName>
</protein>
<dbReference type="InterPro" id="IPR008271">
    <property type="entry name" value="Ser/Thr_kinase_AS"/>
</dbReference>
<evidence type="ECO:0000256" key="3">
    <source>
        <dbReference type="ARBA" id="ARBA00022777"/>
    </source>
</evidence>
<organism evidence="9 10">
    <name type="scientific">Frigoriglobus tundricola</name>
    <dbReference type="NCBI Taxonomy" id="2774151"/>
    <lineage>
        <taxon>Bacteria</taxon>
        <taxon>Pseudomonadati</taxon>
        <taxon>Planctomycetota</taxon>
        <taxon>Planctomycetia</taxon>
        <taxon>Gemmatales</taxon>
        <taxon>Gemmataceae</taxon>
        <taxon>Frigoriglobus</taxon>
    </lineage>
</organism>
<dbReference type="PROSITE" id="PS00108">
    <property type="entry name" value="PROTEIN_KINASE_ST"/>
    <property type="match status" value="1"/>
</dbReference>
<dbReference type="Pfam" id="PF00069">
    <property type="entry name" value="Pkinase"/>
    <property type="match status" value="1"/>
</dbReference>
<evidence type="ECO:0000256" key="5">
    <source>
        <dbReference type="PROSITE-ProRule" id="PRU10141"/>
    </source>
</evidence>
<dbReference type="KEGG" id="ftj:FTUN_3025"/>
<proteinExistence type="predicted"/>
<dbReference type="InterPro" id="IPR000719">
    <property type="entry name" value="Prot_kinase_dom"/>
</dbReference>
<reference evidence="10" key="1">
    <citation type="submission" date="2020-05" db="EMBL/GenBank/DDBJ databases">
        <title>Frigoriglobus tundricola gen. nov., sp. nov., a psychrotolerant cellulolytic planctomycete of the family Gemmataceae with two divergent copies of 16S rRNA gene.</title>
        <authorList>
            <person name="Kulichevskaya I.S."/>
            <person name="Ivanova A.A."/>
            <person name="Naumoff D.G."/>
            <person name="Beletsky A.V."/>
            <person name="Rijpstra W.I.C."/>
            <person name="Sinninghe Damste J.S."/>
            <person name="Mardanov A.V."/>
            <person name="Ravin N.V."/>
            <person name="Dedysh S.N."/>
        </authorList>
    </citation>
    <scope>NUCLEOTIDE SEQUENCE [LARGE SCALE GENOMIC DNA]</scope>
    <source>
        <strain evidence="10">PL17</strain>
    </source>
</reference>
<keyword evidence="4 5" id="KW-0067">ATP-binding</keyword>
<keyword evidence="7" id="KW-0812">Transmembrane</keyword>
<dbReference type="SUPFAM" id="SSF56112">
    <property type="entry name" value="Protein kinase-like (PK-like)"/>
    <property type="match status" value="1"/>
</dbReference>
<keyword evidence="3" id="KW-0418">Kinase</keyword>
<feature type="transmembrane region" description="Helical" evidence="7">
    <location>
        <begin position="311"/>
        <end position="335"/>
    </location>
</feature>
<dbReference type="Gene3D" id="1.10.510.10">
    <property type="entry name" value="Transferase(Phosphotransferase) domain 1"/>
    <property type="match status" value="1"/>
</dbReference>
<evidence type="ECO:0000256" key="7">
    <source>
        <dbReference type="SAM" id="Phobius"/>
    </source>
</evidence>
<keyword evidence="7" id="KW-1133">Transmembrane helix</keyword>
<dbReference type="PROSITE" id="PS50011">
    <property type="entry name" value="PROTEIN_KINASE_DOM"/>
    <property type="match status" value="1"/>
</dbReference>
<evidence type="ECO:0000256" key="1">
    <source>
        <dbReference type="ARBA" id="ARBA00022679"/>
    </source>
</evidence>
<dbReference type="AlphaFoldDB" id="A0A6M5YQ44"/>
<dbReference type="EMBL" id="CP053452">
    <property type="protein sequence ID" value="QJW95476.1"/>
    <property type="molecule type" value="Genomic_DNA"/>
</dbReference>
<feature type="region of interest" description="Disordered" evidence="6">
    <location>
        <begin position="364"/>
        <end position="423"/>
    </location>
</feature>
<evidence type="ECO:0000313" key="10">
    <source>
        <dbReference type="Proteomes" id="UP000503447"/>
    </source>
</evidence>
<feature type="compositionally biased region" description="Low complexity" evidence="6">
    <location>
        <begin position="364"/>
        <end position="388"/>
    </location>
</feature>
<keyword evidence="2 5" id="KW-0547">Nucleotide-binding</keyword>
<feature type="binding site" evidence="5">
    <location>
        <position position="68"/>
    </location>
    <ligand>
        <name>ATP</name>
        <dbReference type="ChEBI" id="CHEBI:30616"/>
    </ligand>
</feature>
<dbReference type="Proteomes" id="UP000503447">
    <property type="component" value="Chromosome"/>
</dbReference>
<evidence type="ECO:0000259" key="8">
    <source>
        <dbReference type="PROSITE" id="PS50011"/>
    </source>
</evidence>
<dbReference type="PROSITE" id="PS00107">
    <property type="entry name" value="PROTEIN_KINASE_ATP"/>
    <property type="match status" value="1"/>
</dbReference>
<dbReference type="CDD" id="cd14014">
    <property type="entry name" value="STKc_PknB_like"/>
    <property type="match status" value="1"/>
</dbReference>
<sequence>MPTHCPNGHRVPARFYGFCPRCFRAHDPDPSGLPAVPGHRLLEELGSGGMGRVFLAREDRTHHLRAVKVIRSQVAHDPVAIDRFRKEFSAVKAIRSDHVVRVHEFDATDGAAWFSMDAVEGGTLKDWLGARHRRDPGGAVRILLGVASGLRAAHRNLVHHLDLKPSNVLIDAHGTPILIDFGAAEMASTGAPLVGPVARWFTPQYAAPELRENRLGRGFVRADIYSFGLVMCETLTGAAPPSGAERPVPNEIPADLRAVCAKCLEVDPDRRFASMDEVHAELTRYAYGYPARCRRVWWPVHAGYALRRNKFIGGALIGLSLLALAASGFGAAMYADRLEHRAAEQARERAAGVARTADAADAAARAGIGPRPCRGTTTRSPGTTPTGRAWRWPACGACSPPTGSTGSPRGWTRCSPRPTWRRGAPTCSCSGEVRLIDAEQQERGCPTCAPHWRPNRPSVRPTRRTRGGWPRPPRRAPLSSSGPPSPSTRRTAPPGRHS</sequence>
<keyword evidence="7" id="KW-0472">Membrane</keyword>
<feature type="domain" description="Protein kinase" evidence="8">
    <location>
        <begin position="39"/>
        <end position="282"/>
    </location>
</feature>
<evidence type="ECO:0000256" key="2">
    <source>
        <dbReference type="ARBA" id="ARBA00022741"/>
    </source>
</evidence>
<keyword evidence="1" id="KW-0808">Transferase</keyword>
<dbReference type="InterPro" id="IPR017441">
    <property type="entry name" value="Protein_kinase_ATP_BS"/>
</dbReference>
<name>A0A6M5YQ44_9BACT</name>
<accession>A0A6M5YQ44</accession>
<evidence type="ECO:0000256" key="4">
    <source>
        <dbReference type="ARBA" id="ARBA00022840"/>
    </source>
</evidence>
<evidence type="ECO:0000313" key="9">
    <source>
        <dbReference type="EMBL" id="QJW95476.1"/>
    </source>
</evidence>
<gene>
    <name evidence="9" type="ORF">FTUN_3025</name>
</gene>
<feature type="compositionally biased region" description="Low complexity" evidence="6">
    <location>
        <begin position="476"/>
        <end position="498"/>
    </location>
</feature>
<dbReference type="SMART" id="SM00220">
    <property type="entry name" value="S_TKc"/>
    <property type="match status" value="1"/>
</dbReference>
<dbReference type="PANTHER" id="PTHR43289">
    <property type="entry name" value="MITOGEN-ACTIVATED PROTEIN KINASE KINASE KINASE 20-RELATED"/>
    <property type="match status" value="1"/>
</dbReference>
<feature type="region of interest" description="Disordered" evidence="6">
    <location>
        <begin position="441"/>
        <end position="498"/>
    </location>
</feature>